<keyword evidence="11" id="KW-1185">Reference proteome</keyword>
<evidence type="ECO:0000256" key="7">
    <source>
        <dbReference type="ARBA" id="ARBA00023012"/>
    </source>
</evidence>
<reference evidence="11" key="1">
    <citation type="journal article" date="2019" name="Int. J. Syst. Evol. Microbiol.">
        <title>The Global Catalogue of Microorganisms (GCM) 10K type strain sequencing project: providing services to taxonomists for standard genome sequencing and annotation.</title>
        <authorList>
            <consortium name="The Broad Institute Genomics Platform"/>
            <consortium name="The Broad Institute Genome Sequencing Center for Infectious Disease"/>
            <person name="Wu L."/>
            <person name="Ma J."/>
        </authorList>
    </citation>
    <scope>NUCLEOTIDE SEQUENCE [LARGE SCALE GENOMIC DNA]</scope>
    <source>
        <strain evidence="11">CGMCC 4.7275</strain>
    </source>
</reference>
<organism evidence="10 11">
    <name type="scientific">Streptomyces camponoticapitis</name>
    <dbReference type="NCBI Taxonomy" id="1616125"/>
    <lineage>
        <taxon>Bacteria</taxon>
        <taxon>Bacillati</taxon>
        <taxon>Actinomycetota</taxon>
        <taxon>Actinomycetes</taxon>
        <taxon>Kitasatosporales</taxon>
        <taxon>Streptomycetaceae</taxon>
        <taxon>Streptomyces</taxon>
    </lineage>
</organism>
<keyword evidence="8" id="KW-0472">Membrane</keyword>
<dbReference type="GO" id="GO:0016301">
    <property type="term" value="F:kinase activity"/>
    <property type="evidence" value="ECO:0007669"/>
    <property type="project" value="UniProtKB-KW"/>
</dbReference>
<dbReference type="InterPro" id="IPR005467">
    <property type="entry name" value="His_kinase_dom"/>
</dbReference>
<sequence>MNSPLLEEPEISALLVNQVELLLDDIARGARNGFRTRTAPSQESLRGAAEFSRTRASRGIHPTETVRAAELFYETALPVVVREFLPATPSPDEFLDTALTLNDAVMTQIALGCVGYIKFLREKLHSSHLDERHRLARDLHDRVAHEVLVAMLELELCEPLIQSESAVVRSKLKSAEEALKVALREIGDLSGELRESVSDTNLERALTKFIDSTVPDGVRAELTVTGNVDQIPAAAAEELYFIIREAARNALRHSDPDELWITIRVTETLVQASVIDDGAGFEVATLAKTRRGGLISIRERTELLGGNPSIHSSVGGGTTVNVSIPLINWRRHG</sequence>
<evidence type="ECO:0000313" key="10">
    <source>
        <dbReference type="EMBL" id="GGJ82759.1"/>
    </source>
</evidence>
<dbReference type="PROSITE" id="PS50109">
    <property type="entry name" value="HIS_KIN"/>
    <property type="match status" value="1"/>
</dbReference>
<keyword evidence="4" id="KW-0812">Transmembrane</keyword>
<dbReference type="PANTHER" id="PTHR24421">
    <property type="entry name" value="NITRATE/NITRITE SENSOR PROTEIN NARX-RELATED"/>
    <property type="match status" value="1"/>
</dbReference>
<dbReference type="InterPro" id="IPR050482">
    <property type="entry name" value="Sensor_HK_TwoCompSys"/>
</dbReference>
<evidence type="ECO:0000256" key="8">
    <source>
        <dbReference type="ARBA" id="ARBA00023136"/>
    </source>
</evidence>
<evidence type="ECO:0000256" key="4">
    <source>
        <dbReference type="ARBA" id="ARBA00022692"/>
    </source>
</evidence>
<dbReference type="SMART" id="SM00387">
    <property type="entry name" value="HATPase_c"/>
    <property type="match status" value="1"/>
</dbReference>
<name>A0ABQ2E2L1_9ACTN</name>
<evidence type="ECO:0000256" key="3">
    <source>
        <dbReference type="ARBA" id="ARBA00022679"/>
    </source>
</evidence>
<dbReference type="Gene3D" id="3.30.565.10">
    <property type="entry name" value="Histidine kinase-like ATPase, C-terminal domain"/>
    <property type="match status" value="1"/>
</dbReference>
<dbReference type="Pfam" id="PF07730">
    <property type="entry name" value="HisKA_3"/>
    <property type="match status" value="1"/>
</dbReference>
<proteinExistence type="predicted"/>
<dbReference type="InterPro" id="IPR011712">
    <property type="entry name" value="Sig_transdc_His_kin_sub3_dim/P"/>
</dbReference>
<evidence type="ECO:0000256" key="6">
    <source>
        <dbReference type="ARBA" id="ARBA00022989"/>
    </source>
</evidence>
<evidence type="ECO:0000313" key="11">
    <source>
        <dbReference type="Proteomes" id="UP000660265"/>
    </source>
</evidence>
<protein>
    <submittedName>
        <fullName evidence="10">Two-component sensor histidine kinase</fullName>
    </submittedName>
</protein>
<keyword evidence="2" id="KW-1003">Cell membrane</keyword>
<dbReference type="PANTHER" id="PTHR24421:SF37">
    <property type="entry name" value="SENSOR HISTIDINE KINASE NARS"/>
    <property type="match status" value="1"/>
</dbReference>
<evidence type="ECO:0000259" key="9">
    <source>
        <dbReference type="PROSITE" id="PS50109"/>
    </source>
</evidence>
<dbReference type="CDD" id="cd16917">
    <property type="entry name" value="HATPase_UhpB-NarQ-NarX-like"/>
    <property type="match status" value="1"/>
</dbReference>
<evidence type="ECO:0000256" key="5">
    <source>
        <dbReference type="ARBA" id="ARBA00022777"/>
    </source>
</evidence>
<evidence type="ECO:0000256" key="2">
    <source>
        <dbReference type="ARBA" id="ARBA00022475"/>
    </source>
</evidence>
<dbReference type="InterPro" id="IPR036890">
    <property type="entry name" value="HATPase_C_sf"/>
</dbReference>
<gene>
    <name evidence="10" type="ORF">GCM10011583_12960</name>
</gene>
<keyword evidence="7" id="KW-0902">Two-component regulatory system</keyword>
<dbReference type="InterPro" id="IPR003594">
    <property type="entry name" value="HATPase_dom"/>
</dbReference>
<feature type="domain" description="Histidine kinase" evidence="9">
    <location>
        <begin position="142"/>
        <end position="328"/>
    </location>
</feature>
<dbReference type="Gene3D" id="1.20.5.1930">
    <property type="match status" value="1"/>
</dbReference>
<dbReference type="Proteomes" id="UP000660265">
    <property type="component" value="Unassembled WGS sequence"/>
</dbReference>
<keyword evidence="6" id="KW-1133">Transmembrane helix</keyword>
<comment type="caution">
    <text evidence="10">The sequence shown here is derived from an EMBL/GenBank/DDBJ whole genome shotgun (WGS) entry which is preliminary data.</text>
</comment>
<dbReference type="EMBL" id="BMMV01000003">
    <property type="protein sequence ID" value="GGJ82759.1"/>
    <property type="molecule type" value="Genomic_DNA"/>
</dbReference>
<evidence type="ECO:0000256" key="1">
    <source>
        <dbReference type="ARBA" id="ARBA00004651"/>
    </source>
</evidence>
<comment type="subcellular location">
    <subcellularLocation>
        <location evidence="1">Cell membrane</location>
        <topology evidence="1">Multi-pass membrane protein</topology>
    </subcellularLocation>
</comment>
<accession>A0ABQ2E2L1</accession>
<keyword evidence="5 10" id="KW-0418">Kinase</keyword>
<dbReference type="Pfam" id="PF02518">
    <property type="entry name" value="HATPase_c"/>
    <property type="match status" value="1"/>
</dbReference>
<dbReference type="SUPFAM" id="SSF55874">
    <property type="entry name" value="ATPase domain of HSP90 chaperone/DNA topoisomerase II/histidine kinase"/>
    <property type="match status" value="1"/>
</dbReference>
<keyword evidence="3" id="KW-0808">Transferase</keyword>